<dbReference type="Proteomes" id="UP001528912">
    <property type="component" value="Unassembled WGS sequence"/>
</dbReference>
<evidence type="ECO:0000259" key="1">
    <source>
        <dbReference type="Pfam" id="PF18367"/>
    </source>
</evidence>
<dbReference type="InterPro" id="IPR048576">
    <property type="entry name" value="Rv2175c_wHTH"/>
</dbReference>
<sequence length="125" mass="13658">MTDDANDRTLERLVGDWLTVPDLAEALDLPLRKVRQMIADRELLAHRVGERDVVAVPALFVLDGAVLPNLGGTITVLGDAGLSDDEALIWLFTPDPTLPIEGAPVHMLIAGRRAEVRKRAQELAF</sequence>
<evidence type="ECO:0000313" key="4">
    <source>
        <dbReference type="Proteomes" id="UP001528912"/>
    </source>
</evidence>
<evidence type="ECO:0000259" key="2">
    <source>
        <dbReference type="Pfam" id="PF21531"/>
    </source>
</evidence>
<feature type="domain" description="DNA-binding protein Rv2175c wHTH" evidence="2">
    <location>
        <begin position="16"/>
        <end position="60"/>
    </location>
</feature>
<dbReference type="Pfam" id="PF21531">
    <property type="entry name" value="Rv2175c_wHTH"/>
    <property type="match status" value="1"/>
</dbReference>
<protein>
    <submittedName>
        <fullName evidence="3">Rv2175c family DNA-binding protein</fullName>
    </submittedName>
</protein>
<feature type="domain" description="Rv2175c C-terminal" evidence="1">
    <location>
        <begin position="69"/>
        <end position="124"/>
    </location>
</feature>
<proteinExistence type="predicted"/>
<reference evidence="3 4" key="1">
    <citation type="submission" date="2023-03" db="EMBL/GenBank/DDBJ databases">
        <title>YIM 133296 draft genome.</title>
        <authorList>
            <person name="Xiong L."/>
        </authorList>
    </citation>
    <scope>NUCLEOTIDE SEQUENCE [LARGE SCALE GENOMIC DNA]</scope>
    <source>
        <strain evidence="3 4">YIM 133296</strain>
    </source>
</reference>
<dbReference type="Pfam" id="PF18367">
    <property type="entry name" value="Rv2175c_C"/>
    <property type="match status" value="1"/>
</dbReference>
<dbReference type="EMBL" id="JAROAV010000043">
    <property type="protein sequence ID" value="MDF8265803.1"/>
    <property type="molecule type" value="Genomic_DNA"/>
</dbReference>
<dbReference type="RefSeq" id="WP_277193084.1">
    <property type="nucleotide sequence ID" value="NZ_JAROAV010000043.1"/>
</dbReference>
<comment type="caution">
    <text evidence="3">The sequence shown here is derived from an EMBL/GenBank/DDBJ whole genome shotgun (WGS) entry which is preliminary data.</text>
</comment>
<evidence type="ECO:0000313" key="3">
    <source>
        <dbReference type="EMBL" id="MDF8265803.1"/>
    </source>
</evidence>
<keyword evidence="4" id="KW-1185">Reference proteome</keyword>
<gene>
    <name evidence="3" type="ORF">P4R38_16270</name>
</gene>
<keyword evidence="3" id="KW-0238">DNA-binding</keyword>
<organism evidence="3 4">
    <name type="scientific">Luteipulveratus flavus</name>
    <dbReference type="NCBI Taxonomy" id="3031728"/>
    <lineage>
        <taxon>Bacteria</taxon>
        <taxon>Bacillati</taxon>
        <taxon>Actinomycetota</taxon>
        <taxon>Actinomycetes</taxon>
        <taxon>Micrococcales</taxon>
        <taxon>Dermacoccaceae</taxon>
        <taxon>Luteipulveratus</taxon>
    </lineage>
</organism>
<dbReference type="InterPro" id="IPR041098">
    <property type="entry name" value="Rv2175c_C"/>
</dbReference>
<name>A0ABT6CA70_9MICO</name>
<accession>A0ABT6CA70</accession>
<dbReference type="GO" id="GO:0003677">
    <property type="term" value="F:DNA binding"/>
    <property type="evidence" value="ECO:0007669"/>
    <property type="project" value="UniProtKB-KW"/>
</dbReference>